<evidence type="ECO:0000256" key="5">
    <source>
        <dbReference type="SAM" id="Phobius"/>
    </source>
</evidence>
<evidence type="ECO:0000259" key="6">
    <source>
        <dbReference type="PROSITE" id="PS50885"/>
    </source>
</evidence>
<dbReference type="Pfam" id="PF00672">
    <property type="entry name" value="HAMP"/>
    <property type="match status" value="1"/>
</dbReference>
<evidence type="ECO:0000256" key="1">
    <source>
        <dbReference type="ARBA" id="ARBA00004370"/>
    </source>
</evidence>
<evidence type="ECO:0000313" key="7">
    <source>
        <dbReference type="EMBL" id="GCE15485.1"/>
    </source>
</evidence>
<protein>
    <submittedName>
        <fullName evidence="7">Histidine kinase</fullName>
    </submittedName>
</protein>
<gene>
    <name evidence="7" type="ORF">KTT_53440</name>
</gene>
<proteinExistence type="predicted"/>
<keyword evidence="2" id="KW-0597">Phosphoprotein</keyword>
<keyword evidence="3" id="KW-0808">Transferase</keyword>
<dbReference type="InterPro" id="IPR050640">
    <property type="entry name" value="Bact_2-comp_sensor_kinase"/>
</dbReference>
<dbReference type="PROSITE" id="PS50885">
    <property type="entry name" value="HAMP"/>
    <property type="match status" value="1"/>
</dbReference>
<dbReference type="Pfam" id="PF02518">
    <property type="entry name" value="HATPase_c"/>
    <property type="match status" value="1"/>
</dbReference>
<keyword evidence="5" id="KW-1133">Transmembrane helix</keyword>
<reference evidence="8" key="1">
    <citation type="submission" date="2018-12" db="EMBL/GenBank/DDBJ databases">
        <title>Tengunoibacter tsumagoiensis gen. nov., sp. nov., Dictyobacter kobayashii sp. nov., D. alpinus sp. nov., and D. joshuensis sp. nov. and description of Dictyobacteraceae fam. nov. within the order Ktedonobacterales isolated from Tengu-no-mugimeshi.</title>
        <authorList>
            <person name="Wang C.M."/>
            <person name="Zheng Y."/>
            <person name="Sakai Y."/>
            <person name="Toyoda A."/>
            <person name="Minakuchi Y."/>
            <person name="Abe K."/>
            <person name="Yokota A."/>
            <person name="Yabe S."/>
        </authorList>
    </citation>
    <scope>NUCLEOTIDE SEQUENCE [LARGE SCALE GENOMIC DNA]</scope>
    <source>
        <strain evidence="8">Uno3</strain>
    </source>
</reference>
<keyword evidence="5" id="KW-0472">Membrane</keyword>
<feature type="transmembrane region" description="Helical" evidence="5">
    <location>
        <begin position="283"/>
        <end position="302"/>
    </location>
</feature>
<dbReference type="InterPro" id="IPR036890">
    <property type="entry name" value="HATPase_C_sf"/>
</dbReference>
<dbReference type="OrthoDB" id="138378at2"/>
<keyword evidence="8" id="KW-1185">Reference proteome</keyword>
<dbReference type="GO" id="GO:0000155">
    <property type="term" value="F:phosphorelay sensor kinase activity"/>
    <property type="evidence" value="ECO:0007669"/>
    <property type="project" value="InterPro"/>
</dbReference>
<dbReference type="InterPro" id="IPR003594">
    <property type="entry name" value="HATPase_dom"/>
</dbReference>
<comment type="caution">
    <text evidence="7">The sequence shown here is derived from an EMBL/GenBank/DDBJ whole genome shotgun (WGS) entry which is preliminary data.</text>
</comment>
<evidence type="ECO:0000256" key="2">
    <source>
        <dbReference type="ARBA" id="ARBA00022553"/>
    </source>
</evidence>
<evidence type="ECO:0000256" key="3">
    <source>
        <dbReference type="ARBA" id="ARBA00022679"/>
    </source>
</evidence>
<dbReference type="RefSeq" id="WP_126582938.1">
    <property type="nucleotide sequence ID" value="NZ_BIFR01000002.1"/>
</dbReference>
<accession>A0A402A947</accession>
<dbReference type="CDD" id="cd06225">
    <property type="entry name" value="HAMP"/>
    <property type="match status" value="1"/>
</dbReference>
<comment type="subcellular location">
    <subcellularLocation>
        <location evidence="1">Membrane</location>
    </subcellularLocation>
</comment>
<dbReference type="SUPFAM" id="SSF158472">
    <property type="entry name" value="HAMP domain-like"/>
    <property type="match status" value="1"/>
</dbReference>
<organism evidence="7 8">
    <name type="scientific">Tengunoibacter tsumagoiensis</name>
    <dbReference type="NCBI Taxonomy" id="2014871"/>
    <lineage>
        <taxon>Bacteria</taxon>
        <taxon>Bacillati</taxon>
        <taxon>Chloroflexota</taxon>
        <taxon>Ktedonobacteria</taxon>
        <taxon>Ktedonobacterales</taxon>
        <taxon>Dictyobacteraceae</taxon>
        <taxon>Tengunoibacter</taxon>
    </lineage>
</organism>
<dbReference type="SUPFAM" id="SSF55874">
    <property type="entry name" value="ATPase domain of HSP90 chaperone/DNA topoisomerase II/histidine kinase"/>
    <property type="match status" value="1"/>
</dbReference>
<dbReference type="InterPro" id="IPR003660">
    <property type="entry name" value="HAMP_dom"/>
</dbReference>
<dbReference type="Pfam" id="PF06580">
    <property type="entry name" value="His_kinase"/>
    <property type="match status" value="1"/>
</dbReference>
<dbReference type="Gene3D" id="6.10.340.10">
    <property type="match status" value="1"/>
</dbReference>
<keyword evidence="4 7" id="KW-0418">Kinase</keyword>
<dbReference type="Proteomes" id="UP000287352">
    <property type="component" value="Unassembled WGS sequence"/>
</dbReference>
<keyword evidence="5" id="KW-0812">Transmembrane</keyword>
<dbReference type="AlphaFoldDB" id="A0A402A947"/>
<name>A0A402A947_9CHLR</name>
<dbReference type="Gene3D" id="3.30.565.10">
    <property type="entry name" value="Histidine kinase-like ATPase, C-terminal domain"/>
    <property type="match status" value="1"/>
</dbReference>
<dbReference type="SMART" id="SM00304">
    <property type="entry name" value="HAMP"/>
    <property type="match status" value="1"/>
</dbReference>
<dbReference type="InterPro" id="IPR010559">
    <property type="entry name" value="Sig_transdc_His_kin_internal"/>
</dbReference>
<dbReference type="PANTHER" id="PTHR34220:SF7">
    <property type="entry name" value="SENSOR HISTIDINE KINASE YPDA"/>
    <property type="match status" value="1"/>
</dbReference>
<dbReference type="PANTHER" id="PTHR34220">
    <property type="entry name" value="SENSOR HISTIDINE KINASE YPDA"/>
    <property type="match status" value="1"/>
</dbReference>
<evidence type="ECO:0000256" key="4">
    <source>
        <dbReference type="ARBA" id="ARBA00022777"/>
    </source>
</evidence>
<feature type="domain" description="HAMP" evidence="6">
    <location>
        <begin position="304"/>
        <end position="356"/>
    </location>
</feature>
<dbReference type="GO" id="GO:0016020">
    <property type="term" value="C:membrane"/>
    <property type="evidence" value="ECO:0007669"/>
    <property type="project" value="UniProtKB-SubCell"/>
</dbReference>
<dbReference type="EMBL" id="BIFR01000002">
    <property type="protein sequence ID" value="GCE15485.1"/>
    <property type="molecule type" value="Genomic_DNA"/>
</dbReference>
<evidence type="ECO:0000313" key="8">
    <source>
        <dbReference type="Proteomes" id="UP000287352"/>
    </source>
</evidence>
<sequence>MNMKLGYQLLLSYIVLAIIPTYSIGYYSYTTSVNALQNETTLRLQGTLQQIQNNIAYKQNEMERTVEQLYYDQGFQAAIYNYTNGWEGYLTITQNVLPRLSSALALASYDVNLVTYINDPSFPEVRYPVSGNPLSRGKRAEISLIDRFSDEQWLNTVSEETLIRGVWMQTPVDKKYGNISYFRELLYFQTGTRLGVLQVTASVQDVFAAIEDAHVGEGSEIVVSDISNKVQLLAGTQISIADWKLRGSDTLTVTATVPNLKWHVNTYVPLSTIRGESDNIRNITFLICALVFFCLLLLGWGISQHISRRINRIIVAFRALQIGDFRRRIPDKQGDELCEIENAFNEMANNLGTLVQEVYINKIKQKEAQLNMLQAQINPHFLYNTLSAISRLAKMGESDKLQKMLLSLARFYRLSLNNGRTIVTVEEELQQVQTYLDIQKIKHSNDIEVRFDVDPQALPYITLKLTLQPFVENAITHARFIHTIHIRIVVEKQGTNIVFQVIDDGIGMDDDMLTRLKTEAGHYGIQNVDQRIQLQFGDAYGVSIYSAFGIGTTVQLVIPAQLQEEKHPEPTISFQR</sequence>